<reference evidence="2" key="2">
    <citation type="submission" date="2012-01" db="EMBL/GenBank/DDBJ databases">
        <authorList>
            <person name="Kleemann D."/>
        </authorList>
    </citation>
    <scope>NUCLEOTIDE SEQUENCE</scope>
    <source>
        <strain evidence="2">IMI349063A</strain>
        <tissue evidence="2">Infected leaf material</tissue>
    </source>
</reference>
<accession>I2G7F3</accession>
<proteinExistence type="evidence at transcript level"/>
<protein>
    <submittedName>
        <fullName evidence="2">EC73 protein</fullName>
    </submittedName>
</protein>
<gene>
    <name evidence="2" type="primary">EC73</name>
</gene>
<sequence>MTSSSSIVMLIPALLMYVSPKACANKMCVCGWQNTDNKAYHLPLKHR</sequence>
<feature type="signal peptide" evidence="1">
    <location>
        <begin position="1"/>
        <end position="24"/>
    </location>
</feature>
<name>I2G7F3_9PEZI</name>
<evidence type="ECO:0000256" key="1">
    <source>
        <dbReference type="SAM" id="SignalP"/>
    </source>
</evidence>
<organism evidence="2">
    <name type="scientific">Colletotrichum higginsianum</name>
    <dbReference type="NCBI Taxonomy" id="80884"/>
    <lineage>
        <taxon>Eukaryota</taxon>
        <taxon>Fungi</taxon>
        <taxon>Dikarya</taxon>
        <taxon>Ascomycota</taxon>
        <taxon>Pezizomycotina</taxon>
        <taxon>Sordariomycetes</taxon>
        <taxon>Hypocreomycetidae</taxon>
        <taxon>Glomerellales</taxon>
        <taxon>Glomerellaceae</taxon>
        <taxon>Colletotrichum</taxon>
        <taxon>Colletotrichum destructivum species complex</taxon>
    </lineage>
</organism>
<reference evidence="2" key="1">
    <citation type="journal article" date="2012" name="PLoS Pathog.">
        <title>Sequential delivery of host-induced virulence effectors by appressoria and intracellular hyphae of the phytopathogen Colletotrichum higginsianum.</title>
        <authorList>
            <person name="Kleemann J."/>
            <person name="Rincon-Rivera L.J."/>
            <person name="Takahara H."/>
            <person name="Neumann U."/>
            <person name="van Themaat E.V.L."/>
            <person name="van der Does H.C."/>
            <person name="Hacquard S."/>
            <person name="Stueber K."/>
            <person name="Will I."/>
            <person name="Schmalenbach W."/>
            <person name="Schmelzer E."/>
            <person name="O'Connell R."/>
        </authorList>
    </citation>
    <scope>NUCLEOTIDE SEQUENCE</scope>
    <source>
        <strain evidence="2">IMI349063A</strain>
        <tissue evidence="2">Infected leaf material</tissue>
    </source>
</reference>
<keyword evidence="1" id="KW-0732">Signal</keyword>
<dbReference type="AlphaFoldDB" id="I2G7F3"/>
<dbReference type="EMBL" id="HE651236">
    <property type="protein sequence ID" value="CCF70955.1"/>
    <property type="molecule type" value="mRNA"/>
</dbReference>
<evidence type="ECO:0000313" key="2">
    <source>
        <dbReference type="EMBL" id="CCF70955.1"/>
    </source>
</evidence>
<feature type="chain" id="PRO_5003659303" evidence="1">
    <location>
        <begin position="25"/>
        <end position="47"/>
    </location>
</feature>